<keyword evidence="8 14" id="KW-0675">Receptor</keyword>
<evidence type="ECO:0000256" key="3">
    <source>
        <dbReference type="ARBA" id="ARBA00022452"/>
    </source>
</evidence>
<dbReference type="InterPro" id="IPR036942">
    <property type="entry name" value="Beta-barrel_TonB_sf"/>
</dbReference>
<dbReference type="InterPro" id="IPR013784">
    <property type="entry name" value="Carb-bd-like_fold"/>
</dbReference>
<keyword evidence="5" id="KW-0732">Signal</keyword>
<organism evidence="14 15">
    <name type="scientific">Dyadobacter psychrotolerans</name>
    <dbReference type="NCBI Taxonomy" id="2541721"/>
    <lineage>
        <taxon>Bacteria</taxon>
        <taxon>Pseudomonadati</taxon>
        <taxon>Bacteroidota</taxon>
        <taxon>Cytophagia</taxon>
        <taxon>Cytophagales</taxon>
        <taxon>Spirosomataceae</taxon>
        <taxon>Dyadobacter</taxon>
    </lineage>
</organism>
<sequence length="805" mass="90153">MQFNKILHTGLFCALSFLSLAQNKENARLSGHIKSAQGEVLLGATILLKPASAGTTSDSDGFFVLKDLSPGNYELEISAVGFQKLQEKISLKSGESLTTDFILESAEKNLGEVLVFGKNDSQQLKEQAFSVNAIQTRQFANTTADLNQILTRSAGVNIREQGGLGSDFNFSINGLSGKQVKFFLDGVPMENFGSSMALNNIPVNLAERIEVFKGVVPVELGADALGGAVNIVTNQNTKRYLDASYSFGSFNTHRASVSGRITQEKSGLVLTLNAFYNTSANNFLMRNNPAYDLKIQVVEGEGNNLIYAQKNVKRFHDGFESKMIQAETGFMNKKWADVFLIGLTYSNQYKQIQTRASQDAVVGSADRKNNFFMPSVKFKKTDFLIKGLSTNIFASYASDKSVIADTSKSTFDWAGRRISNSNTGGELSDHFTIYHYTNQSFLGRANFSYKINESHALNLNYNFSAVNRKAFDDLDLTGRRNAFAKPNKIRKQVAGLAWQSEFMDKRLTNTVFGKFYGFDALVREVVIYTGGVGLITDDTKSAYNYFGYGFASRFKLNEQAGLKVSAEHAYRLQDAEEIFGDGINVMANLDLKPEKSDNFNAGAYFFKRVNKHNFSAEASWFLRNANDFIYYTPTQVRLAVYDNVGIVKINGVEGELKYGYNNLFSAVLNASYQNAKNNRKFQERTQLPDPTFGDKIPNQPYFFANAEFGAGKNNWLGKDTRIQLTWFGQYIHQYYLTWPSQGSKSTKNVIPSQLIHNLSLSYSLQNGRYNISLESRNLTNELAYDNFKLQKPGRAFYAKIRYFIQ</sequence>
<dbReference type="Proteomes" id="UP000294850">
    <property type="component" value="Unassembled WGS sequence"/>
</dbReference>
<evidence type="ECO:0000256" key="8">
    <source>
        <dbReference type="ARBA" id="ARBA00023170"/>
    </source>
</evidence>
<dbReference type="GO" id="GO:0009279">
    <property type="term" value="C:cell outer membrane"/>
    <property type="evidence" value="ECO:0007669"/>
    <property type="project" value="UniProtKB-SubCell"/>
</dbReference>
<evidence type="ECO:0000313" key="14">
    <source>
        <dbReference type="EMBL" id="TDE14450.1"/>
    </source>
</evidence>
<keyword evidence="4 10" id="KW-0812">Transmembrane</keyword>
<evidence type="ECO:0000256" key="1">
    <source>
        <dbReference type="ARBA" id="ARBA00004571"/>
    </source>
</evidence>
<evidence type="ECO:0000256" key="6">
    <source>
        <dbReference type="ARBA" id="ARBA00023077"/>
    </source>
</evidence>
<dbReference type="Pfam" id="PF00593">
    <property type="entry name" value="TonB_dep_Rec_b-barrel"/>
    <property type="match status" value="1"/>
</dbReference>
<keyword evidence="2 10" id="KW-0813">Transport</keyword>
<evidence type="ECO:0000256" key="4">
    <source>
        <dbReference type="ARBA" id="ARBA00022692"/>
    </source>
</evidence>
<evidence type="ECO:0000256" key="5">
    <source>
        <dbReference type="ARBA" id="ARBA00022729"/>
    </source>
</evidence>
<keyword evidence="9 10" id="KW-0998">Cell outer membrane</keyword>
<keyword evidence="15" id="KW-1185">Reference proteome</keyword>
<keyword evidence="6 11" id="KW-0798">TonB box</keyword>
<evidence type="ECO:0000259" key="13">
    <source>
        <dbReference type="Pfam" id="PF07715"/>
    </source>
</evidence>
<dbReference type="Gene3D" id="2.60.40.1120">
    <property type="entry name" value="Carboxypeptidase-like, regulatory domain"/>
    <property type="match status" value="1"/>
</dbReference>
<evidence type="ECO:0000256" key="11">
    <source>
        <dbReference type="RuleBase" id="RU003357"/>
    </source>
</evidence>
<feature type="domain" description="TonB-dependent receptor plug" evidence="13">
    <location>
        <begin position="124"/>
        <end position="228"/>
    </location>
</feature>
<dbReference type="GO" id="GO:0044718">
    <property type="term" value="P:siderophore transmembrane transport"/>
    <property type="evidence" value="ECO:0007669"/>
    <property type="project" value="TreeGrafter"/>
</dbReference>
<dbReference type="Pfam" id="PF07715">
    <property type="entry name" value="Plug"/>
    <property type="match status" value="1"/>
</dbReference>
<comment type="subcellular location">
    <subcellularLocation>
        <location evidence="1 10">Cell outer membrane</location>
        <topology evidence="1 10">Multi-pass membrane protein</topology>
    </subcellularLocation>
</comment>
<dbReference type="PANTHER" id="PTHR30069:SF29">
    <property type="entry name" value="HEMOGLOBIN AND HEMOGLOBIN-HAPTOGLOBIN-BINDING PROTEIN 1-RELATED"/>
    <property type="match status" value="1"/>
</dbReference>
<dbReference type="PROSITE" id="PS52016">
    <property type="entry name" value="TONB_DEPENDENT_REC_3"/>
    <property type="match status" value="1"/>
</dbReference>
<evidence type="ECO:0000256" key="7">
    <source>
        <dbReference type="ARBA" id="ARBA00023136"/>
    </source>
</evidence>
<comment type="similarity">
    <text evidence="10 11">Belongs to the TonB-dependent receptor family.</text>
</comment>
<dbReference type="OrthoDB" id="9812892at2"/>
<dbReference type="InterPro" id="IPR037066">
    <property type="entry name" value="Plug_dom_sf"/>
</dbReference>
<name>A0A4R5DQJ3_9BACT</name>
<dbReference type="Pfam" id="PF13715">
    <property type="entry name" value="CarbopepD_reg_2"/>
    <property type="match status" value="1"/>
</dbReference>
<feature type="domain" description="TonB-dependent receptor-like beta-barrel" evidence="12">
    <location>
        <begin position="537"/>
        <end position="778"/>
    </location>
</feature>
<dbReference type="SUPFAM" id="SSF56935">
    <property type="entry name" value="Porins"/>
    <property type="match status" value="1"/>
</dbReference>
<evidence type="ECO:0000256" key="2">
    <source>
        <dbReference type="ARBA" id="ARBA00022448"/>
    </source>
</evidence>
<dbReference type="InterPro" id="IPR000531">
    <property type="entry name" value="Beta-barrel_TonB"/>
</dbReference>
<dbReference type="PANTHER" id="PTHR30069">
    <property type="entry name" value="TONB-DEPENDENT OUTER MEMBRANE RECEPTOR"/>
    <property type="match status" value="1"/>
</dbReference>
<dbReference type="Gene3D" id="2.40.170.20">
    <property type="entry name" value="TonB-dependent receptor, beta-barrel domain"/>
    <property type="match status" value="1"/>
</dbReference>
<dbReference type="InterPro" id="IPR012910">
    <property type="entry name" value="Plug_dom"/>
</dbReference>
<accession>A0A4R5DQJ3</accession>
<dbReference type="Gene3D" id="2.170.130.10">
    <property type="entry name" value="TonB-dependent receptor, plug domain"/>
    <property type="match status" value="1"/>
</dbReference>
<evidence type="ECO:0000313" key="15">
    <source>
        <dbReference type="Proteomes" id="UP000294850"/>
    </source>
</evidence>
<dbReference type="SUPFAM" id="SSF49452">
    <property type="entry name" value="Starch-binding domain-like"/>
    <property type="match status" value="1"/>
</dbReference>
<dbReference type="RefSeq" id="WP_131959034.1">
    <property type="nucleotide sequence ID" value="NZ_SMFL01000005.1"/>
</dbReference>
<evidence type="ECO:0000256" key="10">
    <source>
        <dbReference type="PROSITE-ProRule" id="PRU01360"/>
    </source>
</evidence>
<proteinExistence type="inferred from homology"/>
<dbReference type="GO" id="GO:0030246">
    <property type="term" value="F:carbohydrate binding"/>
    <property type="evidence" value="ECO:0007669"/>
    <property type="project" value="InterPro"/>
</dbReference>
<dbReference type="AlphaFoldDB" id="A0A4R5DQJ3"/>
<reference evidence="14 15" key="1">
    <citation type="submission" date="2019-03" db="EMBL/GenBank/DDBJ databases">
        <title>Dyadobacter AR-3-6 sp. nov., isolated from arctic soil.</title>
        <authorList>
            <person name="Chaudhary D.K."/>
        </authorList>
    </citation>
    <scope>NUCLEOTIDE SEQUENCE [LARGE SCALE GENOMIC DNA]</scope>
    <source>
        <strain evidence="14 15">AR-3-6</strain>
    </source>
</reference>
<protein>
    <submittedName>
        <fullName evidence="14">TonB-dependent receptor</fullName>
    </submittedName>
</protein>
<dbReference type="EMBL" id="SMFL01000005">
    <property type="protein sequence ID" value="TDE14450.1"/>
    <property type="molecule type" value="Genomic_DNA"/>
</dbReference>
<evidence type="ECO:0000259" key="12">
    <source>
        <dbReference type="Pfam" id="PF00593"/>
    </source>
</evidence>
<keyword evidence="3 10" id="KW-1134">Transmembrane beta strand</keyword>
<gene>
    <name evidence="14" type="ORF">E0F88_14710</name>
</gene>
<keyword evidence="7 10" id="KW-0472">Membrane</keyword>
<evidence type="ECO:0000256" key="9">
    <source>
        <dbReference type="ARBA" id="ARBA00023237"/>
    </source>
</evidence>
<dbReference type="InterPro" id="IPR039426">
    <property type="entry name" value="TonB-dep_rcpt-like"/>
</dbReference>
<comment type="caution">
    <text evidence="14">The sequence shown here is derived from an EMBL/GenBank/DDBJ whole genome shotgun (WGS) entry which is preliminary data.</text>
</comment>
<dbReference type="GO" id="GO:0015344">
    <property type="term" value="F:siderophore uptake transmembrane transporter activity"/>
    <property type="evidence" value="ECO:0007669"/>
    <property type="project" value="TreeGrafter"/>
</dbReference>